<protein>
    <recommendedName>
        <fullName evidence="3">histidine kinase</fullName>
        <ecNumber evidence="3">2.7.13.3</ecNumber>
    </recommendedName>
</protein>
<dbReference type="SUPFAM" id="SSF55874">
    <property type="entry name" value="ATPase domain of HSP90 chaperone/DNA topoisomerase II/histidine kinase"/>
    <property type="match status" value="1"/>
</dbReference>
<keyword evidence="9" id="KW-0067">ATP-binding</keyword>
<dbReference type="eggNOG" id="COG3706">
    <property type="taxonomic scope" value="Bacteria"/>
</dbReference>
<dbReference type="InterPro" id="IPR004358">
    <property type="entry name" value="Sig_transdc_His_kin-like_C"/>
</dbReference>
<sequence length="927" mass="104769">MINIRLPKLQLNHDNKLFWSLFSPVFGISIITCTFLILSRFNDLDDNLYQRTQHITEQVATTSEYAIVFSDQNMMYRILQNALSNQYISSVQLFNSEQKIIAELGSEFITQITGFPTASEIQKFPDHVVSISAVHYNNNALDGAFNPQADLFTPMSQQNLIGWVKIQADTAVVQIQKYQYASLVLLIFFAFNLCSGLIFLRITKQLIQPVKNIENTLSKLAKEQFSVAKLMRLPVEYHTLQKDLLFLTERLEHNKQEMTAGIEQATEDLRRSMDSMEEKSAQLHIANREATESNRLKSQFLANISHEVRTPLNAILGYTKTLQKGIKDPQHKLYIDTIEQSTNSLLAIIGDILDFSKIEAGKLSLESNHFNLRALIDDVYQTLSINLLTKEKQIDLVTEFDAQLPEWIIGDSTRVRQILTNLIGNAIKFTHQGSVKTKVSCQTQSDNKLTLLFQIIDTGIGIPEHKIDRLFKPFSQVDTSTTRQFGGTGLGLVISKKLVEQMQGKIEVSSDPSIGSTFRFSLCLQASGNLMNQKDSLDRHIILLEPNSTYRAHLTSYLHSIGVKTTRCSDIEQLISALKEKADTIDGIVLSLGPEETSVEETKELINYANQHFSIPCIVMIQPPRNITQNPELKALASEILLKPVSHDRLYKALQQIDQRVIQVDEDSDSTPIESDQPRQGLKILAVDDAPINLQLLSHWLQPHGIEVALAYSGQQALALASEQSFDLIFMDIQMPEMDGMETTQQLRQLKSYQNTPIIALTAHALGSEQQQILASGMNAYLTKPIAEEVLFHTIDEWCSNTKTFQQQVDATLVNIFDMQKALDIVDGKTEIAREMFTMLADSLNNEKKLIQHHLENQDTEKLIEVVHRIHGASKYTGTFNIARHAGFLETHLKELGMEDVEGVAEDFIHAIDDLLNHRDLITWPQE</sequence>
<dbReference type="Pfam" id="PF09984">
    <property type="entry name" value="sCache_4"/>
    <property type="match status" value="1"/>
</dbReference>
<dbReference type="InterPro" id="IPR011006">
    <property type="entry name" value="CheY-like_superfamily"/>
</dbReference>
<comment type="catalytic activity">
    <reaction evidence="1">
        <text>ATP + protein L-histidine = ADP + protein N-phospho-L-histidine.</text>
        <dbReference type="EC" id="2.7.13.3"/>
    </reaction>
</comment>
<dbReference type="PROSITE" id="PS50894">
    <property type="entry name" value="HPT"/>
    <property type="match status" value="1"/>
</dbReference>
<evidence type="ECO:0000313" key="20">
    <source>
        <dbReference type="EMBL" id="AEF55685.1"/>
    </source>
</evidence>
<evidence type="ECO:0000256" key="2">
    <source>
        <dbReference type="ARBA" id="ARBA00004429"/>
    </source>
</evidence>
<keyword evidence="7 16" id="KW-0812">Transmembrane</keyword>
<keyword evidence="20" id="KW-0418">Kinase</keyword>
<dbReference type="EC" id="2.7.13.3" evidence="3"/>
<dbReference type="Pfam" id="PF01627">
    <property type="entry name" value="Hpt"/>
    <property type="match status" value="1"/>
</dbReference>
<keyword evidence="11" id="KW-0902">Two-component regulatory system</keyword>
<dbReference type="SUPFAM" id="SSF47226">
    <property type="entry name" value="Histidine-containing phosphotransfer domain, HPT domain"/>
    <property type="match status" value="1"/>
</dbReference>
<dbReference type="RefSeq" id="WP_013797157.1">
    <property type="nucleotide sequence ID" value="NC_015559.1"/>
</dbReference>
<dbReference type="EMBL" id="CP002771">
    <property type="protein sequence ID" value="AEF55685.1"/>
    <property type="molecule type" value="Genomic_DNA"/>
</dbReference>
<keyword evidence="8" id="KW-0547">Nucleotide-binding</keyword>
<evidence type="ECO:0000256" key="14">
    <source>
        <dbReference type="PROSITE-ProRule" id="PRU00169"/>
    </source>
</evidence>
<feature type="coiled-coil region" evidence="15">
    <location>
        <begin position="248"/>
        <end position="282"/>
    </location>
</feature>
<evidence type="ECO:0000256" key="12">
    <source>
        <dbReference type="ARBA" id="ARBA00023136"/>
    </source>
</evidence>
<organism evidence="20 21">
    <name type="scientific">Marinomonas posidonica (strain CECT 7376 / NCIMB 14433 / IVIA-Po-181)</name>
    <dbReference type="NCBI Taxonomy" id="491952"/>
    <lineage>
        <taxon>Bacteria</taxon>
        <taxon>Pseudomonadati</taxon>
        <taxon>Pseudomonadota</taxon>
        <taxon>Gammaproteobacteria</taxon>
        <taxon>Oceanospirillales</taxon>
        <taxon>Oceanospirillaceae</taxon>
        <taxon>Marinomonas</taxon>
    </lineage>
</organism>
<keyword evidence="21" id="KW-1185">Reference proteome</keyword>
<dbReference type="SMART" id="SM00387">
    <property type="entry name" value="HATPase_c"/>
    <property type="match status" value="1"/>
</dbReference>
<gene>
    <name evidence="20" type="ordered locus">Mar181_2654</name>
</gene>
<name>F6CY53_MARPP</name>
<dbReference type="InterPro" id="IPR036097">
    <property type="entry name" value="HisK_dim/P_sf"/>
</dbReference>
<dbReference type="SMART" id="SM00388">
    <property type="entry name" value="HisKA"/>
    <property type="match status" value="1"/>
</dbReference>
<dbReference type="InterPro" id="IPR008207">
    <property type="entry name" value="Sig_transdc_His_kin_Hpt_dom"/>
</dbReference>
<dbReference type="KEGG" id="mpc:Mar181_2654"/>
<dbReference type="eggNOG" id="COG2205">
    <property type="taxonomic scope" value="Bacteria"/>
</dbReference>
<dbReference type="PANTHER" id="PTHR45339:SF1">
    <property type="entry name" value="HYBRID SIGNAL TRANSDUCTION HISTIDINE KINASE J"/>
    <property type="match status" value="1"/>
</dbReference>
<evidence type="ECO:0000313" key="21">
    <source>
        <dbReference type="Proteomes" id="UP000009230"/>
    </source>
</evidence>
<evidence type="ECO:0000256" key="13">
    <source>
        <dbReference type="PROSITE-ProRule" id="PRU00110"/>
    </source>
</evidence>
<evidence type="ECO:0000256" key="7">
    <source>
        <dbReference type="ARBA" id="ARBA00022692"/>
    </source>
</evidence>
<dbReference type="SUPFAM" id="SSF47384">
    <property type="entry name" value="Homodimeric domain of signal transducing histidine kinase"/>
    <property type="match status" value="1"/>
</dbReference>
<dbReference type="Gene3D" id="3.40.50.2300">
    <property type="match status" value="2"/>
</dbReference>
<evidence type="ECO:0000256" key="10">
    <source>
        <dbReference type="ARBA" id="ARBA00022989"/>
    </source>
</evidence>
<dbReference type="FunFam" id="3.30.565.10:FF:000010">
    <property type="entry name" value="Sensor histidine kinase RcsC"/>
    <property type="match status" value="1"/>
</dbReference>
<evidence type="ECO:0000256" key="9">
    <source>
        <dbReference type="ARBA" id="ARBA00022840"/>
    </source>
</evidence>
<dbReference type="InterPro" id="IPR036890">
    <property type="entry name" value="HATPase_C_sf"/>
</dbReference>
<feature type="modified residue" description="4-aspartylphosphate" evidence="14">
    <location>
        <position position="732"/>
    </location>
</feature>
<dbReference type="SUPFAM" id="SSF52172">
    <property type="entry name" value="CheY-like"/>
    <property type="match status" value="2"/>
</dbReference>
<dbReference type="InterPro" id="IPR003661">
    <property type="entry name" value="HisK_dim/P_dom"/>
</dbReference>
<dbReference type="InterPro" id="IPR036641">
    <property type="entry name" value="HPT_dom_sf"/>
</dbReference>
<evidence type="ECO:0000256" key="3">
    <source>
        <dbReference type="ARBA" id="ARBA00012438"/>
    </source>
</evidence>
<dbReference type="STRING" id="491952.Mar181_2654"/>
<evidence type="ECO:0000259" key="18">
    <source>
        <dbReference type="PROSITE" id="PS50110"/>
    </source>
</evidence>
<dbReference type="Pfam" id="PF02518">
    <property type="entry name" value="HATPase_c"/>
    <property type="match status" value="1"/>
</dbReference>
<evidence type="ECO:0000256" key="4">
    <source>
        <dbReference type="ARBA" id="ARBA00022475"/>
    </source>
</evidence>
<evidence type="ECO:0000256" key="16">
    <source>
        <dbReference type="SAM" id="Phobius"/>
    </source>
</evidence>
<dbReference type="Gene3D" id="1.20.120.160">
    <property type="entry name" value="HPT domain"/>
    <property type="match status" value="1"/>
</dbReference>
<evidence type="ECO:0000256" key="11">
    <source>
        <dbReference type="ARBA" id="ARBA00023012"/>
    </source>
</evidence>
<keyword evidence="4" id="KW-1003">Cell membrane</keyword>
<dbReference type="PROSITE" id="PS50110">
    <property type="entry name" value="RESPONSE_REGULATORY"/>
    <property type="match status" value="2"/>
</dbReference>
<keyword evidence="6 14" id="KW-0597">Phosphoprotein</keyword>
<keyword evidence="15" id="KW-0175">Coiled coil</keyword>
<dbReference type="PRINTS" id="PR00344">
    <property type="entry name" value="BCTRLSENSOR"/>
</dbReference>
<proteinExistence type="predicted"/>
<dbReference type="Gene3D" id="1.10.287.130">
    <property type="match status" value="1"/>
</dbReference>
<dbReference type="PANTHER" id="PTHR45339">
    <property type="entry name" value="HYBRID SIGNAL TRANSDUCTION HISTIDINE KINASE J"/>
    <property type="match status" value="1"/>
</dbReference>
<dbReference type="CDD" id="cd17546">
    <property type="entry name" value="REC_hyHK_CKI1_RcsC-like"/>
    <property type="match status" value="1"/>
</dbReference>
<dbReference type="SMART" id="SM00448">
    <property type="entry name" value="REC"/>
    <property type="match status" value="1"/>
</dbReference>
<dbReference type="InterPro" id="IPR003594">
    <property type="entry name" value="HATPase_dom"/>
</dbReference>
<dbReference type="HOGENOM" id="CLU_000445_104_15_6"/>
<dbReference type="InterPro" id="IPR001789">
    <property type="entry name" value="Sig_transdc_resp-reg_receiver"/>
</dbReference>
<evidence type="ECO:0000259" key="17">
    <source>
        <dbReference type="PROSITE" id="PS50109"/>
    </source>
</evidence>
<comment type="subcellular location">
    <subcellularLocation>
        <location evidence="2">Cell inner membrane</location>
        <topology evidence="2">Multi-pass membrane protein</topology>
    </subcellularLocation>
</comment>
<dbReference type="GO" id="GO:0000155">
    <property type="term" value="F:phosphorelay sensor kinase activity"/>
    <property type="evidence" value="ECO:0007669"/>
    <property type="project" value="InterPro"/>
</dbReference>
<keyword evidence="10 16" id="KW-1133">Transmembrane helix</keyword>
<dbReference type="Gene3D" id="3.30.565.10">
    <property type="entry name" value="Histidine kinase-like ATPase, C-terminal domain"/>
    <property type="match status" value="1"/>
</dbReference>
<dbReference type="Pfam" id="PF00072">
    <property type="entry name" value="Response_reg"/>
    <property type="match status" value="1"/>
</dbReference>
<evidence type="ECO:0000256" key="1">
    <source>
        <dbReference type="ARBA" id="ARBA00000085"/>
    </source>
</evidence>
<feature type="domain" description="HPt" evidence="19">
    <location>
        <begin position="829"/>
        <end position="926"/>
    </location>
</feature>
<feature type="domain" description="Response regulatory" evidence="18">
    <location>
        <begin position="683"/>
        <end position="799"/>
    </location>
</feature>
<dbReference type="GO" id="GO:0005524">
    <property type="term" value="F:ATP binding"/>
    <property type="evidence" value="ECO:0007669"/>
    <property type="project" value="UniProtKB-KW"/>
</dbReference>
<evidence type="ECO:0000259" key="19">
    <source>
        <dbReference type="PROSITE" id="PS50894"/>
    </source>
</evidence>
<dbReference type="InterPro" id="IPR019247">
    <property type="entry name" value="Histidine_kinase_BarA_N"/>
</dbReference>
<dbReference type="InterPro" id="IPR005467">
    <property type="entry name" value="His_kinase_dom"/>
</dbReference>
<dbReference type="OrthoDB" id="9797243at2"/>
<evidence type="ECO:0000256" key="8">
    <source>
        <dbReference type="ARBA" id="ARBA00022741"/>
    </source>
</evidence>
<dbReference type="PROSITE" id="PS50109">
    <property type="entry name" value="HIS_KIN"/>
    <property type="match status" value="1"/>
</dbReference>
<dbReference type="Pfam" id="PF00512">
    <property type="entry name" value="HisKA"/>
    <property type="match status" value="1"/>
</dbReference>
<evidence type="ECO:0000256" key="15">
    <source>
        <dbReference type="SAM" id="Coils"/>
    </source>
</evidence>
<evidence type="ECO:0000256" key="5">
    <source>
        <dbReference type="ARBA" id="ARBA00022519"/>
    </source>
</evidence>
<reference evidence="20 21" key="1">
    <citation type="journal article" date="2012" name="Stand. Genomic Sci.">
        <title>Complete genome sequence of Marinomonas posidonica type strain (IVIA-Po-181(T)).</title>
        <authorList>
            <person name="Lucas-Elio P."/>
            <person name="Goodwin L."/>
            <person name="Woyke T."/>
            <person name="Pitluck S."/>
            <person name="Nolan M."/>
            <person name="Kyrpides N.C."/>
            <person name="Detter J.C."/>
            <person name="Copeland A."/>
            <person name="Lu M."/>
            <person name="Bruce D."/>
            <person name="Detter C."/>
            <person name="Tapia R."/>
            <person name="Han S."/>
            <person name="Land M.L."/>
            <person name="Ivanova N."/>
            <person name="Mikhailova N."/>
            <person name="Johnston A.W."/>
            <person name="Sanchez-Amat A."/>
        </authorList>
    </citation>
    <scope>NUCLEOTIDE SEQUENCE [LARGE SCALE GENOMIC DNA]</scope>
    <source>
        <strain evidence="21">CECT 7376 / NCIMB 14433 / IVIA-Po-181</strain>
    </source>
</reference>
<feature type="modified residue" description="Phosphohistidine" evidence="13">
    <location>
        <position position="868"/>
    </location>
</feature>
<accession>F6CY53</accession>
<dbReference type="Proteomes" id="UP000009230">
    <property type="component" value="Chromosome"/>
</dbReference>
<keyword evidence="12 16" id="KW-0472">Membrane</keyword>
<keyword evidence="5" id="KW-0997">Cell inner membrane</keyword>
<dbReference type="GO" id="GO:0005886">
    <property type="term" value="C:plasma membrane"/>
    <property type="evidence" value="ECO:0007669"/>
    <property type="project" value="UniProtKB-SubCell"/>
</dbReference>
<comment type="caution">
    <text evidence="14">Lacks conserved residue(s) required for the propagation of feature annotation.</text>
</comment>
<dbReference type="AlphaFoldDB" id="F6CY53"/>
<dbReference type="CDD" id="cd16922">
    <property type="entry name" value="HATPase_EvgS-ArcB-TorS-like"/>
    <property type="match status" value="1"/>
</dbReference>
<feature type="domain" description="Histidine kinase" evidence="17">
    <location>
        <begin position="303"/>
        <end position="526"/>
    </location>
</feature>
<keyword evidence="20" id="KW-0808">Transferase</keyword>
<feature type="transmembrane region" description="Helical" evidence="16">
    <location>
        <begin position="183"/>
        <end position="202"/>
    </location>
</feature>
<dbReference type="CDD" id="cd00082">
    <property type="entry name" value="HisKA"/>
    <property type="match status" value="1"/>
</dbReference>
<feature type="domain" description="Response regulatory" evidence="18">
    <location>
        <begin position="540"/>
        <end position="658"/>
    </location>
</feature>
<feature type="transmembrane region" description="Helical" evidence="16">
    <location>
        <begin position="17"/>
        <end position="38"/>
    </location>
</feature>
<evidence type="ECO:0000256" key="6">
    <source>
        <dbReference type="ARBA" id="ARBA00022553"/>
    </source>
</evidence>